<dbReference type="InterPro" id="IPR036291">
    <property type="entry name" value="NAD(P)-bd_dom_sf"/>
</dbReference>
<evidence type="ECO:0000313" key="3">
    <source>
        <dbReference type="EMBL" id="MCX4144979.1"/>
    </source>
</evidence>
<dbReference type="Proteomes" id="UP001242288">
    <property type="component" value="Unassembled WGS sequence"/>
</dbReference>
<evidence type="ECO:0000256" key="1">
    <source>
        <dbReference type="ARBA" id="ARBA00023002"/>
    </source>
</evidence>
<accession>A0AAP5B9V3</accession>
<sequence>MQKLNISVLGTGDMGSAIATAMSKRTGHSVRVRGSKAGSASAIKLSGELGVSEATEQDILDSDVVFVVVPAAAIPQAATTLSGYRGIVISVSVSGDVGRDGLPSSSENIAKALPGARVVNAFTSVWSNVVREPGKLEKTSVFVCSDDEEAKATIVELVKEAGFDPINGGKLAMALYAEAMGMFTVRLATDSGYGRTITFRAFQAV</sequence>
<dbReference type="PANTHER" id="PTHR14239:SF10">
    <property type="entry name" value="REDUCTASE"/>
    <property type="match status" value="1"/>
</dbReference>
<organism evidence="4 6">
    <name type="scientific">Paraburkholderia madseniana</name>
    <dbReference type="NCBI Taxonomy" id="2599607"/>
    <lineage>
        <taxon>Bacteria</taxon>
        <taxon>Pseudomonadati</taxon>
        <taxon>Pseudomonadota</taxon>
        <taxon>Betaproteobacteria</taxon>
        <taxon>Burkholderiales</taxon>
        <taxon>Burkholderiaceae</taxon>
        <taxon>Paraburkholderia</taxon>
    </lineage>
</organism>
<dbReference type="RefSeq" id="WP_266257012.1">
    <property type="nucleotide sequence ID" value="NZ_JAMXWF010000004.1"/>
</dbReference>
<evidence type="ECO:0000259" key="2">
    <source>
        <dbReference type="Pfam" id="PF03807"/>
    </source>
</evidence>
<dbReference type="PANTHER" id="PTHR14239">
    <property type="entry name" value="DUDULIN-RELATED"/>
    <property type="match status" value="1"/>
</dbReference>
<feature type="domain" description="Pyrroline-5-carboxylate reductase catalytic N-terminal" evidence="2">
    <location>
        <begin position="6"/>
        <end position="93"/>
    </location>
</feature>
<reference evidence="4" key="1">
    <citation type="submission" date="2022-06" db="EMBL/GenBank/DDBJ databases">
        <title>PHB producers.</title>
        <authorList>
            <person name="Besaury L."/>
        </authorList>
    </citation>
    <scope>NUCLEOTIDE SEQUENCE</scope>
    <source>
        <strain evidence="4 5">SEWS6</strain>
    </source>
</reference>
<proteinExistence type="predicted"/>
<dbReference type="SUPFAM" id="SSF51735">
    <property type="entry name" value="NAD(P)-binding Rossmann-fold domains"/>
    <property type="match status" value="1"/>
</dbReference>
<keyword evidence="5" id="KW-1185">Reference proteome</keyword>
<comment type="caution">
    <text evidence="4">The sequence shown here is derived from an EMBL/GenBank/DDBJ whole genome shotgun (WGS) entry which is preliminary data.</text>
</comment>
<dbReference type="Proteomes" id="UP001209412">
    <property type="component" value="Unassembled WGS sequence"/>
</dbReference>
<evidence type="ECO:0000313" key="6">
    <source>
        <dbReference type="Proteomes" id="UP001242288"/>
    </source>
</evidence>
<dbReference type="AlphaFoldDB" id="A0AAP5B9V3"/>
<protein>
    <submittedName>
        <fullName evidence="4">NAD(P)-binding domain-containing protein</fullName>
    </submittedName>
</protein>
<dbReference type="InterPro" id="IPR028939">
    <property type="entry name" value="P5C_Rdtase_cat_N"/>
</dbReference>
<keyword evidence="1" id="KW-0560">Oxidoreductase</keyword>
<name>A0AAP5B9V3_9BURK</name>
<evidence type="ECO:0000313" key="4">
    <source>
        <dbReference type="EMBL" id="MDQ6406811.1"/>
    </source>
</evidence>
<dbReference type="InterPro" id="IPR051267">
    <property type="entry name" value="STEAP_metalloreductase"/>
</dbReference>
<evidence type="ECO:0000313" key="5">
    <source>
        <dbReference type="Proteomes" id="UP001209412"/>
    </source>
</evidence>
<dbReference type="EMBL" id="JAMXWF010000004">
    <property type="protein sequence ID" value="MDQ6406811.1"/>
    <property type="molecule type" value="Genomic_DNA"/>
</dbReference>
<dbReference type="Pfam" id="PF03807">
    <property type="entry name" value="F420_oxidored"/>
    <property type="match status" value="1"/>
</dbReference>
<dbReference type="GO" id="GO:0016491">
    <property type="term" value="F:oxidoreductase activity"/>
    <property type="evidence" value="ECO:0007669"/>
    <property type="project" value="UniProtKB-KW"/>
</dbReference>
<dbReference type="EMBL" id="JAPKHW010000004">
    <property type="protein sequence ID" value="MCX4144979.1"/>
    <property type="molecule type" value="Genomic_DNA"/>
</dbReference>
<gene>
    <name evidence="4" type="ORF">NIE36_06210</name>
    <name evidence="3" type="ORF">OSB80_06220</name>
</gene>
<dbReference type="Gene3D" id="3.40.50.720">
    <property type="entry name" value="NAD(P)-binding Rossmann-like Domain"/>
    <property type="match status" value="1"/>
</dbReference>